<feature type="region of interest" description="Disordered" evidence="3">
    <location>
        <begin position="268"/>
        <end position="340"/>
    </location>
</feature>
<keyword evidence="1" id="KW-0378">Hydrolase</keyword>
<accession>A0AAV4A137</accession>
<protein>
    <recommendedName>
        <fullName evidence="8">Myb-like domain-containing protein</fullName>
    </recommendedName>
</protein>
<dbReference type="SMART" id="SM00717">
    <property type="entry name" value="SANT"/>
    <property type="match status" value="1"/>
</dbReference>
<feature type="compositionally biased region" description="Basic and acidic residues" evidence="3">
    <location>
        <begin position="1258"/>
        <end position="1271"/>
    </location>
</feature>
<sequence length="1352" mass="154655">MANKDEMSPEDLVEQWAFDFYFNKCISDFSLEKNMDDNSKRILEMLMSQSIDVEYDDNRTKANLLIVMDYQQQLDELSLEKFPWSETTELLQSKDMVRELLDLMEGLKNSLSFLDSSKTLKSSGVYPLCKECLLHTYVFMFQISDQLRNAQTAMFKSAQIESWMKKTLHLLETTVDLAQEKEKKILYACKDLLNGKTEARKNLTQPQDLCDLLAKLVVKVHNECCPRPQLLQLAESFLHVQSKLKERGNEDLLNHRPNSVASLEKLARLNQTKPLDRDKRDSRSRNIKKQSLLKFARSSSNSDYGDRRRDWSRSRSSSRSSTRSSSSDSIATPPKANRMDRNALIAKYGEPDVKNMTNGQIIKIFKDSQKVAITAAIWVLTWTDQSNTISPHVLRSKLLRVVQKAGKLRGEALQRFFKDLFIFPNASSATVEPTEIPGASAQPDPPQPSPPRPTFSQTILLKWLTPKKKLNTTEHELAKKERHVEVLDKKIKALKEQIVEQTKINSQYSLKNMKRREGRSAAMKLSLKASRDRYRSDANKAIRKNLDLKQHLKLTMEKNKKLEKKCRMQRKKIDSLTSKKASCMKIKKPKGKMSKEYCDMRERQDIIIFNHHDEPEKQFLKTKKDTGSGNEFIEKMRFCVMELAGLEVATGKIGPVIETVGTLCNVQFSHLPSRMACQRIVDEGHVVAKAFIKDTVLKKSKSFGLHKDGTTRKKVKILDTSIQTDSGESFCLGWSSVASETGQAIANEAKEKLGELVESETSDREEGLKDLLEKLVYFMNDRAANEKKSSRLLEEWREKCLREYGNENIKGVHHLYCAAHVLLGFHSYVMNEIKVIYESSEYKHPVTVLLKDASDLFGPVGDHRGVRNQWEAFCMERNFKSVIKPYKDNRFNGLFEVAAQVFHHHDDFLHILTSLNSLNAKQARLTKALKNSKLILILECLAVLFHKVTGPFWSMVTTRSMNYHGLSTRFQDIVCSLQKSIDDPNFLLEPNSFSCLKFPTSSPETKEKLPTILRPDMKEILSKMCNAILTTCKVQLADFLEGGIYGTQDGIQDLCKTASLTNLICERNFGHLDASQKRRPNSSLHHHSSVMLLKQTRKRMREWFISLPEKEKEGLWKKARRDGSQLRKKHRDQDREAILDSLRTLKLQKKIPVLGDLKQGQMVAIACEDAWYPAVVEAASFNESDVTVSFAQLGKGLGVFQWPSGKDIHSVSRRSILQVDLDVEARAGGRFWSKHSRSRSPRPKVGGSKVFQKFREMEEHTKSRRPIDKLPKKPASHARVKLGPWTPAEEEKFVVSVLTIGPGKWQEVKEDIQAVRSTMQLKDKWRNIPKSRIQSIAREHGLSTAFKASARD</sequence>
<feature type="region of interest" description="Disordered" evidence="3">
    <location>
        <begin position="432"/>
        <end position="454"/>
    </location>
</feature>
<organism evidence="6 7">
    <name type="scientific">Plakobranchus ocellatus</name>
    <dbReference type="NCBI Taxonomy" id="259542"/>
    <lineage>
        <taxon>Eukaryota</taxon>
        <taxon>Metazoa</taxon>
        <taxon>Spiralia</taxon>
        <taxon>Lophotrochozoa</taxon>
        <taxon>Mollusca</taxon>
        <taxon>Gastropoda</taxon>
        <taxon>Heterobranchia</taxon>
        <taxon>Euthyneura</taxon>
        <taxon>Panpulmonata</taxon>
        <taxon>Sacoglossa</taxon>
        <taxon>Placobranchoidea</taxon>
        <taxon>Plakobranchidae</taxon>
        <taxon>Plakobranchus</taxon>
    </lineage>
</organism>
<evidence type="ECO:0000256" key="3">
    <source>
        <dbReference type="SAM" id="MobiDB-lite"/>
    </source>
</evidence>
<evidence type="ECO:0000256" key="1">
    <source>
        <dbReference type="ARBA" id="ARBA00022722"/>
    </source>
</evidence>
<keyword evidence="1" id="KW-0540">Nuclease</keyword>
<dbReference type="SUPFAM" id="SSF46689">
    <property type="entry name" value="Homeodomain-like"/>
    <property type="match status" value="1"/>
</dbReference>
<dbReference type="InterPro" id="IPR009057">
    <property type="entry name" value="Homeodomain-like_sf"/>
</dbReference>
<feature type="compositionally biased region" description="Low complexity" evidence="3">
    <location>
        <begin position="314"/>
        <end position="329"/>
    </location>
</feature>
<feature type="domain" description="HTH myb-type" evidence="5">
    <location>
        <begin position="1277"/>
        <end position="1333"/>
    </location>
</feature>
<evidence type="ECO:0000313" key="7">
    <source>
        <dbReference type="Proteomes" id="UP000735302"/>
    </source>
</evidence>
<reference evidence="6 7" key="1">
    <citation type="journal article" date="2021" name="Elife">
        <title>Chloroplast acquisition without the gene transfer in kleptoplastic sea slugs, Plakobranchus ocellatus.</title>
        <authorList>
            <person name="Maeda T."/>
            <person name="Takahashi S."/>
            <person name="Yoshida T."/>
            <person name="Shimamura S."/>
            <person name="Takaki Y."/>
            <person name="Nagai Y."/>
            <person name="Toyoda A."/>
            <person name="Suzuki Y."/>
            <person name="Arimoto A."/>
            <person name="Ishii H."/>
            <person name="Satoh N."/>
            <person name="Nishiyama T."/>
            <person name="Hasebe M."/>
            <person name="Maruyama T."/>
            <person name="Minagawa J."/>
            <person name="Obokata J."/>
            <person name="Shigenobu S."/>
        </authorList>
    </citation>
    <scope>NUCLEOTIDE SEQUENCE [LARGE SCALE GENOMIC DNA]</scope>
</reference>
<gene>
    <name evidence="6" type="ORF">PoB_002641400</name>
</gene>
<keyword evidence="2" id="KW-0175">Coiled coil</keyword>
<feature type="compositionally biased region" description="Basic and acidic residues" evidence="3">
    <location>
        <begin position="304"/>
        <end position="313"/>
    </location>
</feature>
<dbReference type="InterPro" id="IPR017930">
    <property type="entry name" value="Myb_dom"/>
</dbReference>
<evidence type="ECO:0008006" key="8">
    <source>
        <dbReference type="Google" id="ProtNLM"/>
    </source>
</evidence>
<evidence type="ECO:0000259" key="5">
    <source>
        <dbReference type="PROSITE" id="PS51294"/>
    </source>
</evidence>
<comment type="caution">
    <text evidence="6">The sequence shown here is derived from an EMBL/GenBank/DDBJ whole genome shotgun (WGS) entry which is preliminary data.</text>
</comment>
<evidence type="ECO:0000259" key="4">
    <source>
        <dbReference type="PROSITE" id="PS50090"/>
    </source>
</evidence>
<dbReference type="CDD" id="cd11660">
    <property type="entry name" value="SANT_TRF"/>
    <property type="match status" value="1"/>
</dbReference>
<feature type="coiled-coil region" evidence="2">
    <location>
        <begin position="470"/>
        <end position="504"/>
    </location>
</feature>
<dbReference type="InterPro" id="IPR001005">
    <property type="entry name" value="SANT/Myb"/>
</dbReference>
<feature type="compositionally biased region" description="Pro residues" evidence="3">
    <location>
        <begin position="443"/>
        <end position="453"/>
    </location>
</feature>
<feature type="region of interest" description="Disordered" evidence="3">
    <location>
        <begin position="1258"/>
        <end position="1279"/>
    </location>
</feature>
<proteinExistence type="predicted"/>
<name>A0AAV4A137_9GAST</name>
<feature type="compositionally biased region" description="Basic and acidic residues" evidence="3">
    <location>
        <begin position="274"/>
        <end position="284"/>
    </location>
</feature>
<dbReference type="PROSITE" id="PS51294">
    <property type="entry name" value="HTH_MYB"/>
    <property type="match status" value="1"/>
</dbReference>
<dbReference type="PANTHER" id="PTHR11046:SF29">
    <property type="match status" value="1"/>
</dbReference>
<dbReference type="PANTHER" id="PTHR11046">
    <property type="entry name" value="OLIGORIBONUCLEASE, MITOCHONDRIAL"/>
    <property type="match status" value="1"/>
</dbReference>
<dbReference type="InterPro" id="IPR022894">
    <property type="entry name" value="Oligoribonuclease"/>
</dbReference>
<dbReference type="PROSITE" id="PS50090">
    <property type="entry name" value="MYB_LIKE"/>
    <property type="match status" value="1"/>
</dbReference>
<keyword evidence="7" id="KW-1185">Reference proteome</keyword>
<evidence type="ECO:0000313" key="6">
    <source>
        <dbReference type="EMBL" id="GFN99908.1"/>
    </source>
</evidence>
<dbReference type="Pfam" id="PF00249">
    <property type="entry name" value="Myb_DNA-binding"/>
    <property type="match status" value="1"/>
</dbReference>
<feature type="domain" description="Myb-like" evidence="4">
    <location>
        <begin position="1277"/>
        <end position="1329"/>
    </location>
</feature>
<dbReference type="Gene3D" id="1.10.10.60">
    <property type="entry name" value="Homeodomain-like"/>
    <property type="match status" value="1"/>
</dbReference>
<dbReference type="GO" id="GO:0000175">
    <property type="term" value="F:3'-5'-RNA exonuclease activity"/>
    <property type="evidence" value="ECO:0007669"/>
    <property type="project" value="InterPro"/>
</dbReference>
<dbReference type="Proteomes" id="UP000735302">
    <property type="component" value="Unassembled WGS sequence"/>
</dbReference>
<dbReference type="EMBL" id="BLXT01003024">
    <property type="protein sequence ID" value="GFN99908.1"/>
    <property type="molecule type" value="Genomic_DNA"/>
</dbReference>
<feature type="coiled-coil region" evidence="2">
    <location>
        <begin position="545"/>
        <end position="579"/>
    </location>
</feature>
<evidence type="ECO:0000256" key="2">
    <source>
        <dbReference type="SAM" id="Coils"/>
    </source>
</evidence>